<evidence type="ECO:0000259" key="2">
    <source>
        <dbReference type="Pfam" id="PF08929"/>
    </source>
</evidence>
<feature type="domain" description="PoNi N-terminal" evidence="1">
    <location>
        <begin position="18"/>
        <end position="127"/>
    </location>
</feature>
<sequence length="246" mass="29269">MGFFNKIFGGTVEPKKLRTQFKNEKHFLEEIRFFRKMIKIYEEDDRKKLQNGGTISGQNYLSYCRKFLKVIECEYSLGKDNVEHDFKEAVSFFSKGWSEHYQGYPLLLQMVSFAILLDVEDGEMKKIKDFLKKAEESSIEEIWKPDSLIYFLIGENTERTGDTPYQKLYEISKLSKPEAESAIEKYLDKWYGMHKDDPWYNTHLPDKGYSGYWAWEVGAFVKVMGLDDSRFKDNIYYPYDMVHRKE</sequence>
<evidence type="ECO:0000313" key="4">
    <source>
        <dbReference type="Proteomes" id="UP001501772"/>
    </source>
</evidence>
<keyword evidence="4" id="KW-1185">Reference proteome</keyword>
<comment type="caution">
    <text evidence="3">The sequence shown here is derived from an EMBL/GenBank/DDBJ whole genome shotgun (WGS) entry which is preliminary data.</text>
</comment>
<dbReference type="InterPro" id="IPR015024">
    <property type="entry name" value="PoNi_N"/>
</dbReference>
<reference evidence="4" key="1">
    <citation type="journal article" date="2019" name="Int. J. Syst. Evol. Microbiol.">
        <title>The Global Catalogue of Microorganisms (GCM) 10K type strain sequencing project: providing services to taxonomists for standard genome sequencing and annotation.</title>
        <authorList>
            <consortium name="The Broad Institute Genomics Platform"/>
            <consortium name="The Broad Institute Genome Sequencing Center for Infectious Disease"/>
            <person name="Wu L."/>
            <person name="Ma J."/>
        </authorList>
    </citation>
    <scope>NUCLEOTIDE SEQUENCE [LARGE SCALE GENOMIC DNA]</scope>
    <source>
        <strain evidence="4">JCM 17626</strain>
    </source>
</reference>
<dbReference type="Proteomes" id="UP001501772">
    <property type="component" value="Unassembled WGS sequence"/>
</dbReference>
<evidence type="ECO:0000313" key="3">
    <source>
        <dbReference type="EMBL" id="GAA4207968.1"/>
    </source>
</evidence>
<dbReference type="Pfam" id="PF08929">
    <property type="entry name" value="PoNi_C"/>
    <property type="match status" value="1"/>
</dbReference>
<dbReference type="SUPFAM" id="SSF140731">
    <property type="entry name" value="PA2201 C-terminal domain-like"/>
    <property type="match status" value="1"/>
</dbReference>
<organism evidence="3 4">
    <name type="scientific">Pedobacter jeongneungensis</name>
    <dbReference type="NCBI Taxonomy" id="947309"/>
    <lineage>
        <taxon>Bacteria</taxon>
        <taxon>Pseudomonadati</taxon>
        <taxon>Bacteroidota</taxon>
        <taxon>Sphingobacteriia</taxon>
        <taxon>Sphingobacteriales</taxon>
        <taxon>Sphingobacteriaceae</taxon>
        <taxon>Pedobacter</taxon>
    </lineage>
</organism>
<proteinExistence type="predicted"/>
<dbReference type="RefSeq" id="WP_344852373.1">
    <property type="nucleotide sequence ID" value="NZ_BAABBY010000007.1"/>
</dbReference>
<dbReference type="InterPro" id="IPR015025">
    <property type="entry name" value="PoNi_C"/>
</dbReference>
<gene>
    <name evidence="3" type="ORF">GCM10022289_31190</name>
</gene>
<accession>A0ABP8BK60</accession>
<dbReference type="InterPro" id="IPR028983">
    <property type="entry name" value="PA2201-like_C"/>
</dbReference>
<dbReference type="Pfam" id="PF08928">
    <property type="entry name" value="PoNi_N"/>
    <property type="match status" value="1"/>
</dbReference>
<dbReference type="Gene3D" id="1.10.3920.10">
    <property type="entry name" value="PA2201 C-terminal domain-like"/>
    <property type="match status" value="1"/>
</dbReference>
<feature type="domain" description="PoNi C-terminal" evidence="2">
    <location>
        <begin position="158"/>
        <end position="241"/>
    </location>
</feature>
<protein>
    <submittedName>
        <fullName evidence="3">DUF1911 domain-containing protein</fullName>
    </submittedName>
</protein>
<evidence type="ECO:0000259" key="1">
    <source>
        <dbReference type="Pfam" id="PF08928"/>
    </source>
</evidence>
<name>A0ABP8BK60_9SPHI</name>
<dbReference type="EMBL" id="BAABBY010000007">
    <property type="protein sequence ID" value="GAA4207968.1"/>
    <property type="molecule type" value="Genomic_DNA"/>
</dbReference>